<reference evidence="2" key="1">
    <citation type="journal article" date="2015" name="Genome Announc.">
        <title>Complete Genome Sequence of the Bacteriochlorophyll b-Producing Photosynthetic Bacterium Blastochloris viridis.</title>
        <authorList>
            <person name="Tsukatani Y."/>
            <person name="Hirose Y."/>
            <person name="Harada J."/>
            <person name="Misawa N."/>
            <person name="Mori K."/>
            <person name="Inoue K."/>
            <person name="Tamiaki H."/>
        </authorList>
    </citation>
    <scope>NUCLEOTIDE SEQUENCE [LARGE SCALE GENOMIC DNA]</scope>
    <source>
        <strain evidence="2">DSM 133</strain>
    </source>
</reference>
<dbReference type="EMBL" id="AP014854">
    <property type="protein sequence ID" value="BAS00128.1"/>
    <property type="molecule type" value="Genomic_DNA"/>
</dbReference>
<evidence type="ECO:0000313" key="2">
    <source>
        <dbReference type="EMBL" id="BAS00128.1"/>
    </source>
</evidence>
<sequence>MSSFDDLGIVIPGERQRVPGSSSGKGTPCGKRSRVAHLRCLPGTTT</sequence>
<name>A0A182D5A6_BLAVI</name>
<accession>A0A182D5A6</accession>
<organism evidence="2">
    <name type="scientific">Blastochloris viridis</name>
    <name type="common">Rhodopseudomonas viridis</name>
    <dbReference type="NCBI Taxonomy" id="1079"/>
    <lineage>
        <taxon>Bacteria</taxon>
        <taxon>Pseudomonadati</taxon>
        <taxon>Pseudomonadota</taxon>
        <taxon>Alphaproteobacteria</taxon>
        <taxon>Hyphomicrobiales</taxon>
        <taxon>Blastochloridaceae</taxon>
        <taxon>Blastochloris</taxon>
    </lineage>
</organism>
<protein>
    <submittedName>
        <fullName evidence="2">Uncharacterized protein</fullName>
    </submittedName>
</protein>
<feature type="region of interest" description="Disordered" evidence="1">
    <location>
        <begin position="1"/>
        <end position="46"/>
    </location>
</feature>
<gene>
    <name evidence="2" type="ORF">BV133_2534</name>
</gene>
<evidence type="ECO:0000256" key="1">
    <source>
        <dbReference type="SAM" id="MobiDB-lite"/>
    </source>
</evidence>
<proteinExistence type="predicted"/>
<dbReference type="AlphaFoldDB" id="A0A182D5A6"/>